<dbReference type="GO" id="GO:0042157">
    <property type="term" value="P:lipoprotein metabolic process"/>
    <property type="evidence" value="ECO:0007669"/>
    <property type="project" value="TreeGrafter"/>
</dbReference>
<dbReference type="Pfam" id="PF01347">
    <property type="entry name" value="Vitellogenin_N"/>
    <property type="match status" value="1"/>
</dbReference>
<dbReference type="Gene3D" id="1.25.10.20">
    <property type="entry name" value="Vitellinogen, superhelical"/>
    <property type="match status" value="1"/>
</dbReference>
<dbReference type="InterPro" id="IPR045811">
    <property type="entry name" value="MTP_lip-bd"/>
</dbReference>
<organism evidence="8">
    <name type="scientific">Uroteuthis edulis</name>
    <name type="common">swordtip squid</name>
    <dbReference type="NCBI Taxonomy" id="55720"/>
    <lineage>
        <taxon>Eukaryota</taxon>
        <taxon>Metazoa</taxon>
        <taxon>Spiralia</taxon>
        <taxon>Lophotrochozoa</taxon>
        <taxon>Mollusca</taxon>
        <taxon>Cephalopoda</taxon>
        <taxon>Coleoidea</taxon>
        <taxon>Decapodiformes</taxon>
        <taxon>Myopsida</taxon>
        <taxon>Loliginidae</taxon>
        <taxon>Uroteuthis</taxon>
    </lineage>
</organism>
<keyword evidence="3 6" id="KW-0732">Signal</keyword>
<dbReference type="PANTHER" id="PTHR13024:SF0">
    <property type="entry name" value="MICROSOMAL TRIACYLGLYCEROL TRANSFER PROTEIN"/>
    <property type="match status" value="1"/>
</dbReference>
<dbReference type="GO" id="GO:0005794">
    <property type="term" value="C:Golgi apparatus"/>
    <property type="evidence" value="ECO:0007669"/>
    <property type="project" value="TreeGrafter"/>
</dbReference>
<evidence type="ECO:0000256" key="4">
    <source>
        <dbReference type="ARBA" id="ARBA00022824"/>
    </source>
</evidence>
<sequence>MASFWPLQIVTVGFLLFLVNVGRIESYQVGTVYRYKYETNILFNEKGSDKSSPAKEDVGAFFTANVEYIPIYQLGGKKFIKLQVSEVKVESASKAVLKKDFSELSKFPIFFEIQENGEVGNIYLASVESMFSVNFKKGIINIFQLKTNEVSGRPIKELDISGECTVNYSYMGSRVIKTKENCANMEIGGDFSGAKKLFGVSVSMNSATTYILDKDIIKAAISITQNMNSLNLNSGINIEVTSSQRLDITGTTATKEKLIIPDLQNAEEFLDKKLGYSHTVSLLPSGREVKHCVKDCLSPLDLISKHKEALGSDHLSKMSSASAFLEMVSAMRSAGKDLIVKTLTHPDSYYIVPQLIDVASATQTPSSHSSIMELLNFEEQNIEYAERYLFTLAYATTPEEFILEDLLKFFKRNLPSKKLQESIGLCLGALMHTYCIKLGRCDKEIVTSFINSALDQYLAAKDDATKLMLIRSMENAAFPEFLPTLLDAAANDKSYTVCSAAILALRRYDSMFIKKQASPILMMIFKETKREFDTSTRLLAMEAILKNEPCLLALEDILLSLKDQKSFEFSTYILSKIQDLANSNSKFRSMLMSVVKQRKLLNYNLWGQKGTSSSFTAFLTTSRPINSTYGLYIENSKASLIKRSTFSVEVSSREATEKVLTFGLYADGIEGMVSDDLASEGVEPTAGMSLTLFDVLLRPVEFFRGSGELMSAAWNAPAEPVSALQGNILLQDHQQTLHLPNGLIIKVDLMSSLSMDISGSMINSLWSRTSESKVINSGAILLEGSVKLDSTKLNAGMKFQAGGESHVTFQTDVGFAEMPIKSCMQMSRPKTTFMHKVIKHEKFSKKLFRTKLTRKSHYPPVSYYLNRFNSRQCNMMMEHLV</sequence>
<dbReference type="AlphaFoldDB" id="A0A1C9ZMJ3"/>
<evidence type="ECO:0000256" key="1">
    <source>
        <dbReference type="ARBA" id="ARBA00004240"/>
    </source>
</evidence>
<dbReference type="Gene3D" id="2.30.230.10">
    <property type="entry name" value="Lipovitellin, beta-sheet shell regions, chain A"/>
    <property type="match status" value="1"/>
</dbReference>
<dbReference type="SUPFAM" id="SSF56968">
    <property type="entry name" value="Lipovitellin-phosvitin complex, beta-sheet shell regions"/>
    <property type="match status" value="1"/>
</dbReference>
<evidence type="ECO:0000259" key="7">
    <source>
        <dbReference type="PROSITE" id="PS51211"/>
    </source>
</evidence>
<accession>A0A1C9ZMJ3</accession>
<dbReference type="GO" id="GO:0008289">
    <property type="term" value="F:lipid binding"/>
    <property type="evidence" value="ECO:0007669"/>
    <property type="project" value="InterPro"/>
</dbReference>
<dbReference type="GO" id="GO:0016323">
    <property type="term" value="C:basolateral plasma membrane"/>
    <property type="evidence" value="ECO:0007669"/>
    <property type="project" value="TreeGrafter"/>
</dbReference>
<keyword evidence="2" id="KW-0813">Transport</keyword>
<protein>
    <submittedName>
        <fullName evidence="8">Microsomal triglyceride transfer protein large subunit</fullName>
    </submittedName>
</protein>
<dbReference type="GO" id="GO:0005548">
    <property type="term" value="F:phospholipid transporter activity"/>
    <property type="evidence" value="ECO:0007669"/>
    <property type="project" value="InterPro"/>
</dbReference>
<dbReference type="Pfam" id="PF19444">
    <property type="entry name" value="MTP_lip_bd"/>
    <property type="match status" value="1"/>
</dbReference>
<evidence type="ECO:0000256" key="5">
    <source>
        <dbReference type="PROSITE-ProRule" id="PRU00557"/>
    </source>
</evidence>
<reference evidence="8" key="1">
    <citation type="submission" date="2016-09" db="EMBL/GenBank/DDBJ databases">
        <title>Two Vitellogenins in the Loliginid Squid (Uroteuthis edulis): Identification and Specific Expression in the Ovarian Follicles.</title>
        <authorList>
            <person name="Kitano H."/>
            <person name="Nagano N."/>
            <person name="Sakaguchi K."/>
            <person name="Matsuyama M."/>
        </authorList>
    </citation>
    <scope>NUCLEOTIDE SEQUENCE</scope>
    <source>
        <tissue evidence="8">Ovary</tissue>
    </source>
</reference>
<feature type="domain" description="Vitellogenin" evidence="7">
    <location>
        <begin position="27"/>
        <end position="645"/>
    </location>
</feature>
<dbReference type="SUPFAM" id="SSF48431">
    <property type="entry name" value="Lipovitellin-phosvitin complex, superhelical domain"/>
    <property type="match status" value="1"/>
</dbReference>
<proteinExistence type="evidence at transcript level"/>
<comment type="caution">
    <text evidence="5">Lacks conserved residue(s) required for the propagation of feature annotation.</text>
</comment>
<keyword evidence="4" id="KW-0256">Endoplasmic reticulum</keyword>
<feature type="signal peptide" evidence="6">
    <location>
        <begin position="1"/>
        <end position="26"/>
    </location>
</feature>
<dbReference type="PROSITE" id="PS51211">
    <property type="entry name" value="VITELLOGENIN"/>
    <property type="match status" value="1"/>
</dbReference>
<dbReference type="PANTHER" id="PTHR13024">
    <property type="entry name" value="MICROSOMAL TRIGLYCERIDE TRANSFER PROTEIN, LARGE SUBUNIT"/>
    <property type="match status" value="1"/>
</dbReference>
<dbReference type="InterPro" id="IPR001747">
    <property type="entry name" value="Vitellogenin_N"/>
</dbReference>
<dbReference type="InterPro" id="IPR015819">
    <property type="entry name" value="Lipid_transp_b-sht_shell"/>
</dbReference>
<dbReference type="InterPro" id="IPR015816">
    <property type="entry name" value="Vitellinogen_b-sht_N"/>
</dbReference>
<evidence type="ECO:0000256" key="2">
    <source>
        <dbReference type="ARBA" id="ARBA00022448"/>
    </source>
</evidence>
<dbReference type="EMBL" id="FX985230">
    <property type="protein sequence ID" value="BAV57682.1"/>
    <property type="molecule type" value="mRNA"/>
</dbReference>
<comment type="subcellular location">
    <subcellularLocation>
        <location evidence="1">Endoplasmic reticulum</location>
    </subcellularLocation>
</comment>
<evidence type="ECO:0000256" key="6">
    <source>
        <dbReference type="SAM" id="SignalP"/>
    </source>
</evidence>
<dbReference type="SMART" id="SM00638">
    <property type="entry name" value="LPD_N"/>
    <property type="match status" value="1"/>
</dbReference>
<evidence type="ECO:0000313" key="8">
    <source>
        <dbReference type="EMBL" id="BAV57682.1"/>
    </source>
</evidence>
<feature type="chain" id="PRO_5008896818" evidence="6">
    <location>
        <begin position="27"/>
        <end position="881"/>
    </location>
</feature>
<dbReference type="InterPro" id="IPR011030">
    <property type="entry name" value="Lipovitellin_superhlx_dom"/>
</dbReference>
<dbReference type="InterPro" id="IPR039988">
    <property type="entry name" value="MTTP"/>
</dbReference>
<name>A0A1C9ZMJ3_9MOLL</name>
<evidence type="ECO:0000256" key="3">
    <source>
        <dbReference type="ARBA" id="ARBA00022729"/>
    </source>
</evidence>
<gene>
    <name evidence="8" type="primary">MTTP</name>
</gene>
<dbReference type="GO" id="GO:0005783">
    <property type="term" value="C:endoplasmic reticulum"/>
    <property type="evidence" value="ECO:0007669"/>
    <property type="project" value="UniProtKB-SubCell"/>
</dbReference>